<evidence type="ECO:0008006" key="4">
    <source>
        <dbReference type="Google" id="ProtNLM"/>
    </source>
</evidence>
<protein>
    <recommendedName>
        <fullName evidence="4">Allatotropin</fullName>
    </recommendedName>
</protein>
<reference evidence="2 3" key="1">
    <citation type="submission" date="2023-10" db="EMBL/GenBank/DDBJ databases">
        <title>Genomes of two closely related lineages of the louse Polyplax serrata with different host specificities.</title>
        <authorList>
            <person name="Martinu J."/>
            <person name="Tarabai H."/>
            <person name="Stefka J."/>
            <person name="Hypsa V."/>
        </authorList>
    </citation>
    <scope>NUCLEOTIDE SEQUENCE [LARGE SCALE GENOMIC DNA]</scope>
    <source>
        <strain evidence="2">HR10_N</strain>
    </source>
</reference>
<comment type="caution">
    <text evidence="2">The sequence shown here is derived from an EMBL/GenBank/DDBJ whole genome shotgun (WGS) entry which is preliminary data.</text>
</comment>
<feature type="chain" id="PRO_5042835309" description="Allatotropin" evidence="1">
    <location>
        <begin position="26"/>
        <end position="129"/>
    </location>
</feature>
<evidence type="ECO:0000313" key="2">
    <source>
        <dbReference type="EMBL" id="KAK6645486.1"/>
    </source>
</evidence>
<name>A0AAN8SGQ8_POLSC</name>
<feature type="signal peptide" evidence="1">
    <location>
        <begin position="1"/>
        <end position="25"/>
    </location>
</feature>
<keyword evidence="1" id="KW-0732">Signal</keyword>
<accession>A0AAN8SGQ8</accession>
<evidence type="ECO:0000256" key="1">
    <source>
        <dbReference type="SAM" id="SignalP"/>
    </source>
</evidence>
<organism evidence="2 3">
    <name type="scientific">Polyplax serrata</name>
    <name type="common">Common mouse louse</name>
    <dbReference type="NCBI Taxonomy" id="468196"/>
    <lineage>
        <taxon>Eukaryota</taxon>
        <taxon>Metazoa</taxon>
        <taxon>Ecdysozoa</taxon>
        <taxon>Arthropoda</taxon>
        <taxon>Hexapoda</taxon>
        <taxon>Insecta</taxon>
        <taxon>Pterygota</taxon>
        <taxon>Neoptera</taxon>
        <taxon>Paraneoptera</taxon>
        <taxon>Psocodea</taxon>
        <taxon>Troctomorpha</taxon>
        <taxon>Phthiraptera</taxon>
        <taxon>Anoplura</taxon>
        <taxon>Polyplacidae</taxon>
        <taxon>Polyplax</taxon>
    </lineage>
</organism>
<dbReference type="EMBL" id="JAWJWE010000001">
    <property type="protein sequence ID" value="KAK6645486.1"/>
    <property type="molecule type" value="Genomic_DNA"/>
</dbReference>
<proteinExistence type="predicted"/>
<dbReference type="AlphaFoldDB" id="A0AAN8SGQ8"/>
<evidence type="ECO:0000313" key="3">
    <source>
        <dbReference type="Proteomes" id="UP001372834"/>
    </source>
</evidence>
<gene>
    <name evidence="2" type="ORF">RUM43_001763</name>
</gene>
<dbReference type="Proteomes" id="UP001372834">
    <property type="component" value="Unassembled WGS sequence"/>
</dbReference>
<sequence>MKATSNVYLLGFVFTLCMVVINSSSYPTKPRLTRGFKNAALSTARGFGKRDEYARNSQIPIDLLFDFKKNVNGEAPKGPLKSERYSVDWFIQDVLSKNPNLASALNKKLFDKSLADELLSEEIFQSVEY</sequence>